<dbReference type="CDD" id="cd00683">
    <property type="entry name" value="Trans_IPPS_HH"/>
    <property type="match status" value="1"/>
</dbReference>
<sequence>MAVDHYENFPVASVLLPAPLREPVAAIYGFARSADDFADEGDLPPDQRRELLAGYQAELDAIEQGRPTQHPVFLRLRPVIASYGLPLQLFRDLLDAFMQDVGKDRYRDFPELMDYCRRSADPVGRLLLHLFGHATAENLTRSDAICSALQLINHWQDVGIDAGKGTNGRIYLPQDDMARFGVSDGDVLRRSVGKPASTDFRQLLAFQVNRARALMLSGAPLGWDLQGRIGLEIRAIVAGGLRILDKIEAVDYDVFNRRPRLQAPDWPLILWQSLVRPLDTHR</sequence>
<dbReference type="InterPro" id="IPR033904">
    <property type="entry name" value="Trans_IPPS_HH"/>
</dbReference>
<dbReference type="InterPro" id="IPR008949">
    <property type="entry name" value="Isoprenoid_synthase_dom_sf"/>
</dbReference>
<dbReference type="NCBIfam" id="TIGR03464">
    <property type="entry name" value="HpnC"/>
    <property type="match status" value="1"/>
</dbReference>
<dbReference type="SFLD" id="SFLDS00005">
    <property type="entry name" value="Isoprenoid_Synthase_Type_I"/>
    <property type="match status" value="1"/>
</dbReference>
<evidence type="ECO:0000313" key="1">
    <source>
        <dbReference type="EMBL" id="BAO30242.1"/>
    </source>
</evidence>
<dbReference type="SFLD" id="SFLDG01018">
    <property type="entry name" value="Squalene/Phytoene_Synthase_Lik"/>
    <property type="match status" value="1"/>
</dbReference>
<evidence type="ECO:0000313" key="2">
    <source>
        <dbReference type="Proteomes" id="UP000031637"/>
    </source>
</evidence>
<dbReference type="Gene3D" id="1.10.600.10">
    <property type="entry name" value="Farnesyl Diphosphate Synthase"/>
    <property type="match status" value="1"/>
</dbReference>
<dbReference type="InterPro" id="IPR044843">
    <property type="entry name" value="Trans_IPPS_bact-type"/>
</dbReference>
<name>W0SH00_9PROT</name>
<dbReference type="KEGG" id="shd:SUTH_02459"/>
<dbReference type="STRING" id="1223802.SUTH_02459"/>
<dbReference type="GO" id="GO:0051996">
    <property type="term" value="F:squalene synthase [NAD(P)H] activity"/>
    <property type="evidence" value="ECO:0007669"/>
    <property type="project" value="InterPro"/>
</dbReference>
<accession>W0SH00</accession>
<gene>
    <name evidence="1" type="ORF">SUTH_02459</name>
</gene>
<dbReference type="InterPro" id="IPR002060">
    <property type="entry name" value="Squ/phyt_synthse"/>
</dbReference>
<dbReference type="Pfam" id="PF00494">
    <property type="entry name" value="SQS_PSY"/>
    <property type="match status" value="1"/>
</dbReference>
<organism evidence="1 2">
    <name type="scientific">Sulfuritalea hydrogenivorans sk43H</name>
    <dbReference type="NCBI Taxonomy" id="1223802"/>
    <lineage>
        <taxon>Bacteria</taxon>
        <taxon>Pseudomonadati</taxon>
        <taxon>Pseudomonadota</taxon>
        <taxon>Betaproteobacteria</taxon>
        <taxon>Nitrosomonadales</taxon>
        <taxon>Sterolibacteriaceae</taxon>
        <taxon>Sulfuritalea</taxon>
    </lineage>
</organism>
<dbReference type="Proteomes" id="UP000031637">
    <property type="component" value="Chromosome"/>
</dbReference>
<dbReference type="HOGENOM" id="CLU_037269_0_1_4"/>
<proteinExistence type="predicted"/>
<dbReference type="SUPFAM" id="SSF48576">
    <property type="entry name" value="Terpenoid synthases"/>
    <property type="match status" value="1"/>
</dbReference>
<dbReference type="PANTHER" id="PTHR31480">
    <property type="entry name" value="BIFUNCTIONAL LYCOPENE CYCLASE/PHYTOENE SYNTHASE"/>
    <property type="match status" value="1"/>
</dbReference>
<dbReference type="RefSeq" id="WP_041099593.1">
    <property type="nucleotide sequence ID" value="NZ_AP012547.1"/>
</dbReference>
<dbReference type="AlphaFoldDB" id="W0SH00"/>
<dbReference type="InterPro" id="IPR017827">
    <property type="entry name" value="HSQ_synthase_HpnC"/>
</dbReference>
<dbReference type="EMBL" id="AP012547">
    <property type="protein sequence ID" value="BAO30242.1"/>
    <property type="molecule type" value="Genomic_DNA"/>
</dbReference>
<dbReference type="OrthoDB" id="9807580at2"/>
<keyword evidence="2" id="KW-1185">Reference proteome</keyword>
<dbReference type="GO" id="GO:0004311">
    <property type="term" value="F:geranylgeranyl diphosphate synthase activity"/>
    <property type="evidence" value="ECO:0007669"/>
    <property type="project" value="InterPro"/>
</dbReference>
<reference evidence="1 2" key="1">
    <citation type="journal article" date="2014" name="Syst. Appl. Microbiol.">
        <title>Complete genomes of freshwater sulfur oxidizers Sulfuricella denitrificans skB26 and Sulfuritalea hydrogenivorans sk43H: genetic insights into the sulfur oxidation pathway of betaproteobacteria.</title>
        <authorList>
            <person name="Watanabe T."/>
            <person name="Kojima H."/>
            <person name="Fukui M."/>
        </authorList>
    </citation>
    <scope>NUCLEOTIDE SEQUENCE [LARGE SCALE GENOMIC DNA]</scope>
    <source>
        <strain evidence="1">DSM22779</strain>
    </source>
</reference>
<dbReference type="GO" id="GO:0016114">
    <property type="term" value="P:terpenoid biosynthetic process"/>
    <property type="evidence" value="ECO:0007669"/>
    <property type="project" value="UniProtKB-ARBA"/>
</dbReference>
<protein>
    <submittedName>
        <fullName evidence="1">Squalene synthase HpnC</fullName>
    </submittedName>
</protein>
<dbReference type="SFLD" id="SFLDG01212">
    <property type="entry name" value="Phytoene_synthase_like"/>
    <property type="match status" value="1"/>
</dbReference>